<dbReference type="SMART" id="SM00420">
    <property type="entry name" value="HTH_DEOR"/>
    <property type="match status" value="1"/>
</dbReference>
<dbReference type="RefSeq" id="WP_179611350.1">
    <property type="nucleotide sequence ID" value="NZ_JACBZV010000002.1"/>
</dbReference>
<dbReference type="Gene3D" id="1.10.10.10">
    <property type="entry name" value="Winged helix-like DNA-binding domain superfamily/Winged helix DNA-binding domain"/>
    <property type="match status" value="1"/>
</dbReference>
<comment type="caution">
    <text evidence="6">The sequence shown here is derived from an EMBL/GenBank/DDBJ whole genome shotgun (WGS) entry which is preliminary data.</text>
</comment>
<keyword evidence="4" id="KW-0804">Transcription</keyword>
<dbReference type="AlphaFoldDB" id="A0A7Z0DXQ8"/>
<evidence type="ECO:0000256" key="2">
    <source>
        <dbReference type="ARBA" id="ARBA00023015"/>
    </source>
</evidence>
<feature type="domain" description="HTH deoR-type" evidence="5">
    <location>
        <begin position="3"/>
        <end position="58"/>
    </location>
</feature>
<dbReference type="GO" id="GO:0003700">
    <property type="term" value="F:DNA-binding transcription factor activity"/>
    <property type="evidence" value="ECO:0007669"/>
    <property type="project" value="InterPro"/>
</dbReference>
<dbReference type="InterPro" id="IPR018356">
    <property type="entry name" value="Tscrpt_reg_HTH_DeoR_CS"/>
</dbReference>
<dbReference type="InterPro" id="IPR036388">
    <property type="entry name" value="WH-like_DNA-bd_sf"/>
</dbReference>
<keyword evidence="2" id="KW-0805">Transcription regulation</keyword>
<accession>A0A7Z0DXQ8</accession>
<dbReference type="PANTHER" id="PTHR30363">
    <property type="entry name" value="HTH-TYPE TRANSCRIPTIONAL REGULATOR SRLR-RELATED"/>
    <property type="match status" value="1"/>
</dbReference>
<dbReference type="Pfam" id="PF00455">
    <property type="entry name" value="DeoRC"/>
    <property type="match status" value="1"/>
</dbReference>
<organism evidence="6 7">
    <name type="scientific">Rhizobium leguminosarum</name>
    <dbReference type="NCBI Taxonomy" id="384"/>
    <lineage>
        <taxon>Bacteria</taxon>
        <taxon>Pseudomonadati</taxon>
        <taxon>Pseudomonadota</taxon>
        <taxon>Alphaproteobacteria</taxon>
        <taxon>Hyphomicrobiales</taxon>
        <taxon>Rhizobiaceae</taxon>
        <taxon>Rhizobium/Agrobacterium group</taxon>
        <taxon>Rhizobium</taxon>
    </lineage>
</organism>
<dbReference type="SUPFAM" id="SSF46785">
    <property type="entry name" value="Winged helix' DNA-binding domain"/>
    <property type="match status" value="1"/>
</dbReference>
<keyword evidence="3" id="KW-0238">DNA-binding</keyword>
<dbReference type="Gene3D" id="3.40.50.1360">
    <property type="match status" value="1"/>
</dbReference>
<proteinExistence type="predicted"/>
<evidence type="ECO:0000313" key="6">
    <source>
        <dbReference type="EMBL" id="NYJ11038.1"/>
    </source>
</evidence>
<evidence type="ECO:0000256" key="1">
    <source>
        <dbReference type="ARBA" id="ARBA00022491"/>
    </source>
</evidence>
<evidence type="ECO:0000259" key="5">
    <source>
        <dbReference type="PROSITE" id="PS51000"/>
    </source>
</evidence>
<name>A0A7Z0DXQ8_RHILE</name>
<protein>
    <submittedName>
        <fullName evidence="6">DeoR family glycerol-3-phosphate regulon repressor</fullName>
    </submittedName>
</protein>
<dbReference type="PROSITE" id="PS51000">
    <property type="entry name" value="HTH_DEOR_2"/>
    <property type="match status" value="1"/>
</dbReference>
<dbReference type="InterPro" id="IPR036390">
    <property type="entry name" value="WH_DNA-bd_sf"/>
</dbReference>
<dbReference type="Pfam" id="PF08220">
    <property type="entry name" value="HTH_DeoR"/>
    <property type="match status" value="1"/>
</dbReference>
<dbReference type="GO" id="GO:0003677">
    <property type="term" value="F:DNA binding"/>
    <property type="evidence" value="ECO:0007669"/>
    <property type="project" value="UniProtKB-KW"/>
</dbReference>
<reference evidence="6 7" key="1">
    <citation type="submission" date="2020-07" db="EMBL/GenBank/DDBJ databases">
        <title>Genomic Encyclopedia of Type Strains, Phase IV (KMG-V): Genome sequencing to study the core and pangenomes of soil and plant-associated prokaryotes.</title>
        <authorList>
            <person name="Whitman W."/>
        </authorList>
    </citation>
    <scope>NUCLEOTIDE SEQUENCE [LARGE SCALE GENOMIC DNA]</scope>
    <source>
        <strain evidence="6 7">SEMIA 4052</strain>
    </source>
</reference>
<dbReference type="SUPFAM" id="SSF100950">
    <property type="entry name" value="NagB/RpiA/CoA transferase-like"/>
    <property type="match status" value="1"/>
</dbReference>
<sequence length="252" mass="26974">MRNFERHAKILSMLQSHEHASIDALAAACNTTAQTIRRDLKELAQAGLLKRFHGGAMLADATPVAISYDAKRNLPQKELVASLVPDLIPNDSSIFLSGGSTLAFAAEGLRRRDGLTIVTNNLHAAVALFDRKGFELHVVGGLSRIASGSITGERAVDFIGRFKVDIAVLGTSGIDADGTLLEYDHSIVSSMRTMISNSRKKILVADSSKFQGGGVVRGAHISEFDIFVCDRKPPAIMMELLSAGGVALHLPK</sequence>
<keyword evidence="1" id="KW-0678">Repressor</keyword>
<evidence type="ECO:0000256" key="3">
    <source>
        <dbReference type="ARBA" id="ARBA00023125"/>
    </source>
</evidence>
<gene>
    <name evidence="6" type="ORF">GGI64_002085</name>
</gene>
<dbReference type="InterPro" id="IPR014036">
    <property type="entry name" value="DeoR-like_C"/>
</dbReference>
<dbReference type="SMART" id="SM01134">
    <property type="entry name" value="DeoRC"/>
    <property type="match status" value="1"/>
</dbReference>
<evidence type="ECO:0000313" key="7">
    <source>
        <dbReference type="Proteomes" id="UP000535276"/>
    </source>
</evidence>
<dbReference type="PANTHER" id="PTHR30363:SF4">
    <property type="entry name" value="GLYCEROL-3-PHOSPHATE REGULON REPRESSOR"/>
    <property type="match status" value="1"/>
</dbReference>
<evidence type="ECO:0000256" key="4">
    <source>
        <dbReference type="ARBA" id="ARBA00023163"/>
    </source>
</evidence>
<dbReference type="InterPro" id="IPR001034">
    <property type="entry name" value="DeoR_HTH"/>
</dbReference>
<dbReference type="Proteomes" id="UP000535276">
    <property type="component" value="Unassembled WGS sequence"/>
</dbReference>
<dbReference type="PRINTS" id="PR00037">
    <property type="entry name" value="HTHLACR"/>
</dbReference>
<dbReference type="PROSITE" id="PS00894">
    <property type="entry name" value="HTH_DEOR_1"/>
    <property type="match status" value="1"/>
</dbReference>
<dbReference type="EMBL" id="JACBZV010000002">
    <property type="protein sequence ID" value="NYJ11038.1"/>
    <property type="molecule type" value="Genomic_DNA"/>
</dbReference>
<dbReference type="InterPro" id="IPR037171">
    <property type="entry name" value="NagB/RpiA_transferase-like"/>
</dbReference>
<dbReference type="InterPro" id="IPR050313">
    <property type="entry name" value="Carb_Metab_HTH_regulators"/>
</dbReference>